<feature type="domain" description="Phospholipid/glycerol acyltransferase" evidence="5">
    <location>
        <begin position="69"/>
        <end position="183"/>
    </location>
</feature>
<keyword evidence="2" id="KW-0808">Transferase</keyword>
<sequence>MLLLRNIAFYLAFYLLSPLYVIAALVVMPFDRAAFRVAVRRWGKFHRWCVNHLLGIRVVLEGAQGEGALLYAVRHESFFEAIDCPALFDYPAVFAKAELFRIPGWGLVARRYGLVPVARDQGASMLRVMVRSARQLSNEGRELVLFPEGTRIRHGTVAPLGAGFAGIYKLIGLPVVPVAVNSGPLYHRILKRSGTITYRFGEVIPPGLSREEVERRVTDAINALNGD</sequence>
<evidence type="ECO:0000256" key="1">
    <source>
        <dbReference type="ARBA" id="ARBA00005189"/>
    </source>
</evidence>
<evidence type="ECO:0000313" key="6">
    <source>
        <dbReference type="EMBL" id="MCR2835200.1"/>
    </source>
</evidence>
<keyword evidence="4" id="KW-0812">Transmembrane</keyword>
<dbReference type="PANTHER" id="PTHR10434:SF11">
    <property type="entry name" value="1-ACYL-SN-GLYCEROL-3-PHOSPHATE ACYLTRANSFERASE"/>
    <property type="match status" value="1"/>
</dbReference>
<feature type="transmembrane region" description="Helical" evidence="4">
    <location>
        <begin position="7"/>
        <end position="30"/>
    </location>
</feature>
<dbReference type="PANTHER" id="PTHR10434">
    <property type="entry name" value="1-ACYL-SN-GLYCEROL-3-PHOSPHATE ACYLTRANSFERASE"/>
    <property type="match status" value="1"/>
</dbReference>
<comment type="pathway">
    <text evidence="1">Lipid metabolism.</text>
</comment>
<reference evidence="6 7" key="1">
    <citation type="submission" date="2022-08" db="EMBL/GenBank/DDBJ databases">
        <title>Polyphasic taxonomy analysis of Qipengyuania sp.RS5-5.</title>
        <authorList>
            <person name="Xamxidin M."/>
            <person name="Wu M."/>
        </authorList>
    </citation>
    <scope>NUCLEOTIDE SEQUENCE [LARGE SCALE GENOMIC DNA]</scope>
    <source>
        <strain evidence="6 7">RS5-5</strain>
    </source>
</reference>
<evidence type="ECO:0000259" key="5">
    <source>
        <dbReference type="SMART" id="SM00563"/>
    </source>
</evidence>
<comment type="caution">
    <text evidence="6">The sequence shown here is derived from an EMBL/GenBank/DDBJ whole genome shotgun (WGS) entry which is preliminary data.</text>
</comment>
<organism evidence="6 7">
    <name type="scientific">Parerythrobacter lacustris</name>
    <dbReference type="NCBI Taxonomy" id="2969984"/>
    <lineage>
        <taxon>Bacteria</taxon>
        <taxon>Pseudomonadati</taxon>
        <taxon>Pseudomonadota</taxon>
        <taxon>Alphaproteobacteria</taxon>
        <taxon>Sphingomonadales</taxon>
        <taxon>Erythrobacteraceae</taxon>
        <taxon>Parerythrobacter</taxon>
    </lineage>
</organism>
<dbReference type="Pfam" id="PF01553">
    <property type="entry name" value="Acyltransferase"/>
    <property type="match status" value="1"/>
</dbReference>
<keyword evidence="7" id="KW-1185">Reference proteome</keyword>
<dbReference type="SUPFAM" id="SSF69593">
    <property type="entry name" value="Glycerol-3-phosphate (1)-acyltransferase"/>
    <property type="match status" value="1"/>
</dbReference>
<accession>A0ABT1XWY5</accession>
<dbReference type="Proteomes" id="UP001206067">
    <property type="component" value="Unassembled WGS sequence"/>
</dbReference>
<dbReference type="RefSeq" id="WP_257597192.1">
    <property type="nucleotide sequence ID" value="NZ_JANKHH010000008.1"/>
</dbReference>
<dbReference type="GO" id="GO:0016746">
    <property type="term" value="F:acyltransferase activity"/>
    <property type="evidence" value="ECO:0007669"/>
    <property type="project" value="UniProtKB-KW"/>
</dbReference>
<keyword evidence="4" id="KW-1133">Transmembrane helix</keyword>
<keyword evidence="4" id="KW-0472">Membrane</keyword>
<gene>
    <name evidence="6" type="ORF">NSO95_14725</name>
</gene>
<keyword evidence="3 6" id="KW-0012">Acyltransferase</keyword>
<evidence type="ECO:0000313" key="7">
    <source>
        <dbReference type="Proteomes" id="UP001206067"/>
    </source>
</evidence>
<dbReference type="EMBL" id="JANKHH010000008">
    <property type="protein sequence ID" value="MCR2835200.1"/>
    <property type="molecule type" value="Genomic_DNA"/>
</dbReference>
<name>A0ABT1XWY5_9SPHN</name>
<evidence type="ECO:0000256" key="2">
    <source>
        <dbReference type="ARBA" id="ARBA00022679"/>
    </source>
</evidence>
<dbReference type="CDD" id="cd07989">
    <property type="entry name" value="LPLAT_AGPAT-like"/>
    <property type="match status" value="1"/>
</dbReference>
<proteinExistence type="predicted"/>
<evidence type="ECO:0000256" key="4">
    <source>
        <dbReference type="SAM" id="Phobius"/>
    </source>
</evidence>
<dbReference type="SMART" id="SM00563">
    <property type="entry name" value="PlsC"/>
    <property type="match status" value="1"/>
</dbReference>
<dbReference type="InterPro" id="IPR002123">
    <property type="entry name" value="Plipid/glycerol_acylTrfase"/>
</dbReference>
<evidence type="ECO:0000256" key="3">
    <source>
        <dbReference type="ARBA" id="ARBA00023315"/>
    </source>
</evidence>
<protein>
    <submittedName>
        <fullName evidence="6">1-acyl-sn-glycerol-3-phosphate acyltransferase</fullName>
    </submittedName>
</protein>